<reference evidence="2 3" key="1">
    <citation type="submission" date="2011-02" db="EMBL/GenBank/DDBJ databases">
        <authorList>
            <person name="Weinstock G."/>
            <person name="Sodergren E."/>
            <person name="Clifton S."/>
            <person name="Fulton L."/>
            <person name="Fulton B."/>
            <person name="Courtney L."/>
            <person name="Fronick C."/>
            <person name="Harrison M."/>
            <person name="Strong C."/>
            <person name="Farmer C."/>
            <person name="Delahaunty K."/>
            <person name="Markovic C."/>
            <person name="Hall O."/>
            <person name="Minx P."/>
            <person name="Tomlinson C."/>
            <person name="Mitreva M."/>
            <person name="Hou S."/>
            <person name="Chen J."/>
            <person name="Wollam A."/>
            <person name="Pepin K.H."/>
            <person name="Johnson M."/>
            <person name="Bhonagiri V."/>
            <person name="Zhang X."/>
            <person name="Suruliraj S."/>
            <person name="Warren W."/>
            <person name="Chinwalla A."/>
            <person name="Mardis E.R."/>
            <person name="Wilson R.K."/>
        </authorList>
    </citation>
    <scope>NUCLEOTIDE SEQUENCE [LARGE SCALE GENOMIC DNA]</scope>
    <source>
        <strain evidence="2 3">YIT 11859</strain>
    </source>
</reference>
<evidence type="ECO:0000313" key="3">
    <source>
        <dbReference type="Proteomes" id="UP000005156"/>
    </source>
</evidence>
<feature type="compositionally biased region" description="Basic residues" evidence="1">
    <location>
        <begin position="35"/>
        <end position="46"/>
    </location>
</feature>
<name>F3QHZ7_9BURK</name>
<accession>F3QHZ7</accession>
<protein>
    <submittedName>
        <fullName evidence="2">Uncharacterized protein</fullName>
    </submittedName>
</protein>
<dbReference type="Proteomes" id="UP000005156">
    <property type="component" value="Unassembled WGS sequence"/>
</dbReference>
<comment type="caution">
    <text evidence="2">The sequence shown here is derived from an EMBL/GenBank/DDBJ whole genome shotgun (WGS) entry which is preliminary data.</text>
</comment>
<keyword evidence="3" id="KW-1185">Reference proteome</keyword>
<proteinExistence type="predicted"/>
<feature type="region of interest" description="Disordered" evidence="1">
    <location>
        <begin position="26"/>
        <end position="46"/>
    </location>
</feature>
<gene>
    <name evidence="2" type="ORF">HMPREF9439_00544</name>
</gene>
<evidence type="ECO:0000313" key="2">
    <source>
        <dbReference type="EMBL" id="EGG56818.1"/>
    </source>
</evidence>
<sequence>MMPSNPSFAAGKSKKFVKKLLRQITEEHKKEKARQLKGQKRSRRKS</sequence>
<dbReference type="AlphaFoldDB" id="F3QHZ7"/>
<dbReference type="EMBL" id="AFBP01000013">
    <property type="protein sequence ID" value="EGG56818.1"/>
    <property type="molecule type" value="Genomic_DNA"/>
</dbReference>
<organism evidence="2 3">
    <name type="scientific">Parasutterella excrementihominis YIT 11859</name>
    <dbReference type="NCBI Taxonomy" id="762966"/>
    <lineage>
        <taxon>Bacteria</taxon>
        <taxon>Pseudomonadati</taxon>
        <taxon>Pseudomonadota</taxon>
        <taxon>Betaproteobacteria</taxon>
        <taxon>Burkholderiales</taxon>
        <taxon>Sutterellaceae</taxon>
        <taxon>Parasutterella</taxon>
    </lineage>
</organism>
<evidence type="ECO:0000256" key="1">
    <source>
        <dbReference type="SAM" id="MobiDB-lite"/>
    </source>
</evidence>
<dbReference type="HOGENOM" id="CLU_3186815_0_0_4"/>